<name>A0A8S2A127_ARAAE</name>
<reference evidence="11" key="1">
    <citation type="submission" date="2021-01" db="EMBL/GenBank/DDBJ databases">
        <authorList>
            <person name="Bezrukov I."/>
        </authorList>
    </citation>
    <scope>NUCLEOTIDE SEQUENCE</scope>
</reference>
<dbReference type="Pfam" id="PF01805">
    <property type="entry name" value="Surp"/>
    <property type="match status" value="4"/>
</dbReference>
<dbReference type="Proteomes" id="UP000682877">
    <property type="component" value="Chromosome 3"/>
</dbReference>
<dbReference type="Pfam" id="PF03871">
    <property type="entry name" value="RNA_pol_Rpb5_N"/>
    <property type="match status" value="1"/>
</dbReference>
<feature type="domain" description="SURP motif" evidence="10">
    <location>
        <begin position="795"/>
        <end position="840"/>
    </location>
</feature>
<dbReference type="Pfam" id="PF01191">
    <property type="entry name" value="RNA_pol_Rpb5_C"/>
    <property type="match status" value="1"/>
</dbReference>
<dbReference type="Gene3D" id="1.10.10.790">
    <property type="entry name" value="Surp module"/>
    <property type="match status" value="4"/>
</dbReference>
<dbReference type="GO" id="GO:0055029">
    <property type="term" value="C:nuclear DNA-directed RNA polymerase complex"/>
    <property type="evidence" value="ECO:0007669"/>
    <property type="project" value="UniProtKB-ARBA"/>
</dbReference>
<keyword evidence="4" id="KW-0677">Repeat</keyword>
<dbReference type="GO" id="GO:0045292">
    <property type="term" value="P:mRNA cis splicing, via spliceosome"/>
    <property type="evidence" value="ECO:0007669"/>
    <property type="project" value="InterPro"/>
</dbReference>
<dbReference type="GO" id="GO:0006351">
    <property type="term" value="P:DNA-templated transcription"/>
    <property type="evidence" value="ECO:0007669"/>
    <property type="project" value="InterPro"/>
</dbReference>
<evidence type="ECO:0000256" key="2">
    <source>
        <dbReference type="ARBA" id="ARBA00022664"/>
    </source>
</evidence>
<dbReference type="InterPro" id="IPR036710">
    <property type="entry name" value="RNA_pol_Rpb5_N_sf"/>
</dbReference>
<dbReference type="Gene3D" id="3.90.940.20">
    <property type="entry name" value="RPB5-like RNA polymerase subunit"/>
    <property type="match status" value="1"/>
</dbReference>
<dbReference type="GO" id="GO:0000381">
    <property type="term" value="P:regulation of alternative mRNA splicing, via spliceosome"/>
    <property type="evidence" value="ECO:0007669"/>
    <property type="project" value="TreeGrafter"/>
</dbReference>
<feature type="domain" description="SURP motif" evidence="10">
    <location>
        <begin position="452"/>
        <end position="494"/>
    </location>
</feature>
<gene>
    <name evidence="11" type="ORF">AARE701A_LOCUS7865</name>
</gene>
<accession>A0A8S2A127</accession>
<dbReference type="SUPFAM" id="SSF55287">
    <property type="entry name" value="RPB5-like RNA polymerase subunit"/>
    <property type="match status" value="1"/>
</dbReference>
<keyword evidence="7" id="KW-0539">Nucleus</keyword>
<evidence type="ECO:0000256" key="5">
    <source>
        <dbReference type="ARBA" id="ARBA00023163"/>
    </source>
</evidence>
<keyword evidence="2" id="KW-0507">mRNA processing</keyword>
<evidence type="ECO:0000313" key="11">
    <source>
        <dbReference type="EMBL" id="CAE5968146.1"/>
    </source>
</evidence>
<dbReference type="AlphaFoldDB" id="A0A8S2A127"/>
<keyword evidence="6" id="KW-0508">mRNA splicing</keyword>
<sequence length="945" mass="109646">MLTEEEIKRLYRIQKTLMQMLKDRGYFIADSELTMTKQQFIRKHGDNMKREDLVTLKVKRNDNSDQLYIFFPDEAKVGVKTMKMYTNRMKSENVYRAILVVQQNLTPFARTCISEISSKFHLEVFQEAEMLVNIKEHVLVPEHQVLTTEEKKTLLERYTVKETQLPRIQVTDPIARYFGLKRGQVVKIIRPSETAGRYGLELERTLMSIDTNFNGENYRFLCNSDPSHVFYKQTLNEYLNSKNQEDGDYEEEADFPSPPSRYRDLSFRSPNSITRKDLNIIKLTAQFVARYGMYFVQGLREKVANKPQFEFLKPMDIRFSFYNGIVRAYSTVLRPCSDEIMMMISVAFVGVFEVFFNRLQLEKLEEGDVMAMIDLHAFVSGVDSFAYMDDQDFHDAISEPERISLMLQFSEMKPLGSNQLTTTTTTQGCDQSRCSRAYRLFEKRVTLKELGIIKLTAQFVARYGPRFRRDLMERVAMNPLFEFLKPTDNRSRFFNFIEYAYSRVLLPSDHLWNSVDGCTGAVLEFFSKCLQLEKLEDGVEMATVDLHAFVGGLDCFTHLNDRTYSYIPPPERLSTFMRSQLCNPQNHQVCVQEPVLGPIRLDDTKSRFTAKGITTKELGIIMLTAQFVARYGFHFGRDLRKRVVMNRQFGFMQRADRRHEFYRGLVNAYYLVLRPSTQRDERDPCTATFLETFFDILRVMKLEEEEEEGGSLHAFVGVVDCFARMDDEEYSVVMPPTLLRPPGMPPPKRSPAADIHDYCVDLDNPEPHPFRDHRLRPTSNQSHAMLCLTHKELCVIKVTAQCEARYGMDFMRALMTKVAEKTPQQFEFMEATSGRRFDFYSQLVESYSRILMPCKKLDADTVLEGFFHLVDCFQQEGVDFPMGLVDAVDCFAHMNGVINPLHNNNITLVYTGQAYVQCPPPSMQPEPKRRRTVSGEIHSEGDTGY</sequence>
<dbReference type="Gene3D" id="3.40.1340.10">
    <property type="entry name" value="RNA polymerase, Rpb5, N-terminal domain"/>
    <property type="match status" value="1"/>
</dbReference>
<comment type="similarity">
    <text evidence="8">Belongs to the archaeal Rpo5/eukaryotic RPB5 RNA polymerase subunit family.</text>
</comment>
<dbReference type="InterPro" id="IPR000783">
    <property type="entry name" value="RNA_pol_subH/Rpb5_C"/>
</dbReference>
<protein>
    <recommendedName>
        <fullName evidence="10">SURP motif domain-containing protein</fullName>
    </recommendedName>
</protein>
<dbReference type="GO" id="GO:0003723">
    <property type="term" value="F:RNA binding"/>
    <property type="evidence" value="ECO:0007669"/>
    <property type="project" value="InterPro"/>
</dbReference>
<dbReference type="InterPro" id="IPR035913">
    <property type="entry name" value="RPB5-like_sf"/>
</dbReference>
<evidence type="ECO:0000313" key="12">
    <source>
        <dbReference type="Proteomes" id="UP000682877"/>
    </source>
</evidence>
<dbReference type="InterPro" id="IPR005571">
    <property type="entry name" value="RNA_pol_Rpb5_N"/>
</dbReference>
<feature type="region of interest" description="Disordered" evidence="9">
    <location>
        <begin position="920"/>
        <end position="945"/>
    </location>
</feature>
<dbReference type="PANTHER" id="PTHR15316:SF1">
    <property type="entry name" value="SPLICING FACTOR 3A SUBUNIT 1"/>
    <property type="match status" value="1"/>
</dbReference>
<dbReference type="SUPFAM" id="SSF53036">
    <property type="entry name" value="Eukaryotic RPB5 N-terminal domain"/>
    <property type="match status" value="1"/>
</dbReference>
<dbReference type="SUPFAM" id="SSF109905">
    <property type="entry name" value="Surp module (SWAP domain)"/>
    <property type="match status" value="4"/>
</dbReference>
<organism evidence="11 12">
    <name type="scientific">Arabidopsis arenosa</name>
    <name type="common">Sand rock-cress</name>
    <name type="synonym">Cardaminopsis arenosa</name>
    <dbReference type="NCBI Taxonomy" id="38785"/>
    <lineage>
        <taxon>Eukaryota</taxon>
        <taxon>Viridiplantae</taxon>
        <taxon>Streptophyta</taxon>
        <taxon>Embryophyta</taxon>
        <taxon>Tracheophyta</taxon>
        <taxon>Spermatophyta</taxon>
        <taxon>Magnoliopsida</taxon>
        <taxon>eudicotyledons</taxon>
        <taxon>Gunneridae</taxon>
        <taxon>Pentapetalae</taxon>
        <taxon>rosids</taxon>
        <taxon>malvids</taxon>
        <taxon>Brassicales</taxon>
        <taxon>Brassicaceae</taxon>
        <taxon>Camelineae</taxon>
        <taxon>Arabidopsis</taxon>
    </lineage>
</organism>
<evidence type="ECO:0000256" key="4">
    <source>
        <dbReference type="ARBA" id="ARBA00022737"/>
    </source>
</evidence>
<dbReference type="GO" id="GO:0071004">
    <property type="term" value="C:U2-type prespliceosome"/>
    <property type="evidence" value="ECO:0007669"/>
    <property type="project" value="TreeGrafter"/>
</dbReference>
<dbReference type="InterPro" id="IPR045146">
    <property type="entry name" value="SF3A1"/>
</dbReference>
<dbReference type="PROSITE" id="PS50128">
    <property type="entry name" value="SURP"/>
    <property type="match status" value="4"/>
</dbReference>
<dbReference type="FunFam" id="1.10.10.790:FF:000001">
    <property type="entry name" value="Splicing factor 3a, subunit 1"/>
    <property type="match status" value="1"/>
</dbReference>
<dbReference type="FunFam" id="3.40.1340.10:FF:000001">
    <property type="entry name" value="DNA-directed RNA polymerases I, II, and III subunit RPABC1"/>
    <property type="match status" value="1"/>
</dbReference>
<evidence type="ECO:0000256" key="6">
    <source>
        <dbReference type="ARBA" id="ARBA00023187"/>
    </source>
</evidence>
<dbReference type="InterPro" id="IPR035967">
    <property type="entry name" value="SWAP/Surp_sf"/>
</dbReference>
<evidence type="ECO:0000256" key="8">
    <source>
        <dbReference type="ARBA" id="ARBA00025765"/>
    </source>
</evidence>
<evidence type="ECO:0000256" key="7">
    <source>
        <dbReference type="ARBA" id="ARBA00023242"/>
    </source>
</evidence>
<dbReference type="EMBL" id="LR999453">
    <property type="protein sequence ID" value="CAE5968146.1"/>
    <property type="molecule type" value="Genomic_DNA"/>
</dbReference>
<proteinExistence type="inferred from homology"/>
<feature type="domain" description="SURP motif" evidence="10">
    <location>
        <begin position="620"/>
        <end position="662"/>
    </location>
</feature>
<dbReference type="InterPro" id="IPR000061">
    <property type="entry name" value="Surp"/>
</dbReference>
<evidence type="ECO:0000256" key="9">
    <source>
        <dbReference type="SAM" id="MobiDB-lite"/>
    </source>
</evidence>
<dbReference type="GO" id="GO:0005686">
    <property type="term" value="C:U2 snRNP"/>
    <property type="evidence" value="ECO:0007669"/>
    <property type="project" value="TreeGrafter"/>
</dbReference>
<evidence type="ECO:0000259" key="10">
    <source>
        <dbReference type="PROSITE" id="PS50128"/>
    </source>
</evidence>
<dbReference type="GO" id="GO:0071013">
    <property type="term" value="C:catalytic step 2 spliceosome"/>
    <property type="evidence" value="ECO:0007669"/>
    <property type="project" value="TreeGrafter"/>
</dbReference>
<evidence type="ECO:0000256" key="3">
    <source>
        <dbReference type="ARBA" id="ARBA00022728"/>
    </source>
</evidence>
<dbReference type="HAMAP" id="MF_00025">
    <property type="entry name" value="RNApol_Rpo5_RPB5"/>
    <property type="match status" value="1"/>
</dbReference>
<dbReference type="GO" id="GO:0003677">
    <property type="term" value="F:DNA binding"/>
    <property type="evidence" value="ECO:0007669"/>
    <property type="project" value="InterPro"/>
</dbReference>
<keyword evidence="3" id="KW-0747">Spliceosome</keyword>
<feature type="domain" description="SURP motif" evidence="10">
    <location>
        <begin position="280"/>
        <end position="322"/>
    </location>
</feature>
<dbReference type="InterPro" id="IPR014381">
    <property type="entry name" value="Arch_Rpo5/euc_Rpb5"/>
</dbReference>
<dbReference type="PANTHER" id="PTHR15316">
    <property type="entry name" value="SPLICEOSOME ASSOCIATED PROTEIN 114/SWAP SPLICING FACTOR-RELATED"/>
    <property type="match status" value="1"/>
</dbReference>
<dbReference type="InterPro" id="IPR020608">
    <property type="entry name" value="RNA_pol_subH/Rpb5_CS"/>
</dbReference>
<dbReference type="GO" id="GO:0003899">
    <property type="term" value="F:DNA-directed RNA polymerase activity"/>
    <property type="evidence" value="ECO:0007669"/>
    <property type="project" value="InterPro"/>
</dbReference>
<keyword evidence="12" id="KW-1185">Reference proteome</keyword>
<dbReference type="SMART" id="SM00648">
    <property type="entry name" value="SWAP"/>
    <property type="match status" value="5"/>
</dbReference>
<comment type="subcellular location">
    <subcellularLocation>
        <location evidence="1">Nucleus</location>
    </subcellularLocation>
</comment>
<dbReference type="FunFam" id="3.90.940.20:FF:000001">
    <property type="entry name" value="DNA-directed RNA polymerases I, II, and III subunit RPABC1"/>
    <property type="match status" value="1"/>
</dbReference>
<keyword evidence="5" id="KW-0804">Transcription</keyword>
<dbReference type="PROSITE" id="PS01110">
    <property type="entry name" value="RNA_POL_H_23KD"/>
    <property type="match status" value="1"/>
</dbReference>
<evidence type="ECO:0000256" key="1">
    <source>
        <dbReference type="ARBA" id="ARBA00004123"/>
    </source>
</evidence>